<dbReference type="PROSITE" id="PS00211">
    <property type="entry name" value="ABC_TRANSPORTER_1"/>
    <property type="match status" value="2"/>
</dbReference>
<dbReference type="InterPro" id="IPR015856">
    <property type="entry name" value="ABC_transpr_CbiO/EcfA_su"/>
</dbReference>
<dbReference type="Proteomes" id="UP000824062">
    <property type="component" value="Unassembled WGS sequence"/>
</dbReference>
<name>A0A9D2F157_9ACTN</name>
<dbReference type="Pfam" id="PF00005">
    <property type="entry name" value="ABC_tran"/>
    <property type="match status" value="2"/>
</dbReference>
<dbReference type="CDD" id="cd03225">
    <property type="entry name" value="ABC_cobalt_CbiO_domain1"/>
    <property type="match status" value="2"/>
</dbReference>
<reference evidence="6" key="1">
    <citation type="journal article" date="2021" name="PeerJ">
        <title>Extensive microbial diversity within the chicken gut microbiome revealed by metagenomics and culture.</title>
        <authorList>
            <person name="Gilroy R."/>
            <person name="Ravi A."/>
            <person name="Getino M."/>
            <person name="Pursley I."/>
            <person name="Horton D.L."/>
            <person name="Alikhan N.F."/>
            <person name="Baker D."/>
            <person name="Gharbi K."/>
            <person name="Hall N."/>
            <person name="Watson M."/>
            <person name="Adriaenssens E.M."/>
            <person name="Foster-Nyarko E."/>
            <person name="Jarju S."/>
            <person name="Secka A."/>
            <person name="Antonio M."/>
            <person name="Oren A."/>
            <person name="Chaudhuri R.R."/>
            <person name="La Ragione R."/>
            <person name="Hildebrand F."/>
            <person name="Pallen M.J."/>
        </authorList>
    </citation>
    <scope>NUCLEOTIDE SEQUENCE</scope>
    <source>
        <strain evidence="6">ChiHjej12B11-14209</strain>
    </source>
</reference>
<dbReference type="InterPro" id="IPR027417">
    <property type="entry name" value="P-loop_NTPase"/>
</dbReference>
<dbReference type="SMART" id="SM00382">
    <property type="entry name" value="AAA"/>
    <property type="match status" value="2"/>
</dbReference>
<evidence type="ECO:0000313" key="7">
    <source>
        <dbReference type="Proteomes" id="UP000824062"/>
    </source>
</evidence>
<dbReference type="AlphaFoldDB" id="A0A9D2F157"/>
<protein>
    <submittedName>
        <fullName evidence="6">ATP-binding cassette domain-containing protein</fullName>
    </submittedName>
</protein>
<feature type="domain" description="ABC transporter" evidence="5">
    <location>
        <begin position="275"/>
        <end position="498"/>
    </location>
</feature>
<dbReference type="GO" id="GO:0042626">
    <property type="term" value="F:ATPase-coupled transmembrane transporter activity"/>
    <property type="evidence" value="ECO:0007669"/>
    <property type="project" value="TreeGrafter"/>
</dbReference>
<keyword evidence="4 6" id="KW-0067">ATP-binding</keyword>
<evidence type="ECO:0000256" key="1">
    <source>
        <dbReference type="ARBA" id="ARBA00005417"/>
    </source>
</evidence>
<dbReference type="SUPFAM" id="SSF52540">
    <property type="entry name" value="P-loop containing nucleoside triphosphate hydrolases"/>
    <property type="match status" value="2"/>
</dbReference>
<evidence type="ECO:0000256" key="3">
    <source>
        <dbReference type="ARBA" id="ARBA00022741"/>
    </source>
</evidence>
<evidence type="ECO:0000259" key="5">
    <source>
        <dbReference type="PROSITE" id="PS50893"/>
    </source>
</evidence>
<sequence>MIEVCGASYAYRAGSLAVDGVSLNVAPGERVVVLGRNGSGKSTLGRLLNGGLKPSEGTVRVDGESDGLARLVGYVRQDPRNQIVSALVEDEVAFGPGNLGLSREEVSERVGEALAACGIEALRGRLTEELSGGQQQLLALAGVLAMRPRYLVLDEAGSQLDEAARARIAEVVRRAAARGVGVLEIAHGAEALFGADRAVVLAEGRMTWEGTPQELLLEPRALEAAGLDEDPLACVLARAAADGWRLADGPQAPSLVATAGSHQGESPTPRTRGLLRGKDVGVAYGELRALGDVCLEASGLTLVLGPSGSGKSTLARVLSGVLAPDEGSSELNGSPVSAGDVGLAFQRPEDQVFCDTVLDELAYGPRIRGASEAEADGAARLAARELGVEGLLDRSPLELSGGQARRAALASVISARPRAYVLDEPTAGLDAPARQELRTLVRTLIAEGSPVVVVTHDAAEWLEEANEVVFLSEGRVVARCAGAEASRSTAPFAAADLVAPLLVRLRAAFEGASADA</sequence>
<dbReference type="PANTHER" id="PTHR43553:SF24">
    <property type="entry name" value="ENERGY-COUPLING FACTOR TRANSPORTER ATP-BINDING PROTEIN ECFA1"/>
    <property type="match status" value="1"/>
</dbReference>
<dbReference type="GO" id="GO:0043190">
    <property type="term" value="C:ATP-binding cassette (ABC) transporter complex"/>
    <property type="evidence" value="ECO:0007669"/>
    <property type="project" value="TreeGrafter"/>
</dbReference>
<evidence type="ECO:0000256" key="4">
    <source>
        <dbReference type="ARBA" id="ARBA00022840"/>
    </source>
</evidence>
<comment type="similarity">
    <text evidence="1">Belongs to the ABC transporter superfamily.</text>
</comment>
<dbReference type="GO" id="GO:0005524">
    <property type="term" value="F:ATP binding"/>
    <property type="evidence" value="ECO:0007669"/>
    <property type="project" value="UniProtKB-KW"/>
</dbReference>
<dbReference type="InterPro" id="IPR050095">
    <property type="entry name" value="ECF_ABC_transporter_ATP-bd"/>
</dbReference>
<evidence type="ECO:0000313" key="6">
    <source>
        <dbReference type="EMBL" id="HIZ47020.1"/>
    </source>
</evidence>
<dbReference type="InterPro" id="IPR017871">
    <property type="entry name" value="ABC_transporter-like_CS"/>
</dbReference>
<comment type="caution">
    <text evidence="6">The sequence shown here is derived from an EMBL/GenBank/DDBJ whole genome shotgun (WGS) entry which is preliminary data.</text>
</comment>
<organism evidence="6 7">
    <name type="scientific">Candidatus Olsenella pullistercoris</name>
    <dbReference type="NCBI Taxonomy" id="2838712"/>
    <lineage>
        <taxon>Bacteria</taxon>
        <taxon>Bacillati</taxon>
        <taxon>Actinomycetota</taxon>
        <taxon>Coriobacteriia</taxon>
        <taxon>Coriobacteriales</taxon>
        <taxon>Atopobiaceae</taxon>
        <taxon>Olsenella</taxon>
    </lineage>
</organism>
<proteinExistence type="inferred from homology"/>
<dbReference type="PANTHER" id="PTHR43553">
    <property type="entry name" value="HEAVY METAL TRANSPORTER"/>
    <property type="match status" value="1"/>
</dbReference>
<dbReference type="InterPro" id="IPR003593">
    <property type="entry name" value="AAA+_ATPase"/>
</dbReference>
<dbReference type="GO" id="GO:0016887">
    <property type="term" value="F:ATP hydrolysis activity"/>
    <property type="evidence" value="ECO:0007669"/>
    <property type="project" value="InterPro"/>
</dbReference>
<dbReference type="PROSITE" id="PS50893">
    <property type="entry name" value="ABC_TRANSPORTER_2"/>
    <property type="match status" value="2"/>
</dbReference>
<feature type="domain" description="ABC transporter" evidence="5">
    <location>
        <begin position="2"/>
        <end position="228"/>
    </location>
</feature>
<dbReference type="Gene3D" id="3.40.50.300">
    <property type="entry name" value="P-loop containing nucleotide triphosphate hydrolases"/>
    <property type="match status" value="2"/>
</dbReference>
<reference evidence="6" key="2">
    <citation type="submission" date="2021-04" db="EMBL/GenBank/DDBJ databases">
        <authorList>
            <person name="Gilroy R."/>
        </authorList>
    </citation>
    <scope>NUCLEOTIDE SEQUENCE</scope>
    <source>
        <strain evidence="6">ChiHjej12B11-14209</strain>
    </source>
</reference>
<dbReference type="EMBL" id="DXBM01000068">
    <property type="protein sequence ID" value="HIZ47020.1"/>
    <property type="molecule type" value="Genomic_DNA"/>
</dbReference>
<evidence type="ECO:0000256" key="2">
    <source>
        <dbReference type="ARBA" id="ARBA00022448"/>
    </source>
</evidence>
<keyword evidence="2" id="KW-0813">Transport</keyword>
<dbReference type="InterPro" id="IPR003439">
    <property type="entry name" value="ABC_transporter-like_ATP-bd"/>
</dbReference>
<keyword evidence="3" id="KW-0547">Nucleotide-binding</keyword>
<accession>A0A9D2F157</accession>
<gene>
    <name evidence="6" type="ORF">IAA19_08410</name>
</gene>